<dbReference type="GeneID" id="18938356"/>
<name>W8NNK5_9CAUD</name>
<reference evidence="1 2" key="1">
    <citation type="journal article" date="2014" name="Arch. Virol.">
        <title>Complete genome sequence of a novel phage, vB_MoxS-ISF9, infecting methylotrophic Microbacterium: first report of a virulent Microbacterium phage.</title>
        <authorList>
            <person name="Zamani I."/>
            <person name="Bouzari M."/>
            <person name="Emtiazi G."/>
            <person name="Ghasemi S.M."/>
            <person name="Chang H.I."/>
        </authorList>
    </citation>
    <scope>NUCLEOTIDE SEQUENCE [LARGE SCALE GENOMIC DNA]</scope>
</reference>
<organism evidence="1 2">
    <name type="scientific">Microbacterium phage vB_MoxS-ISF9</name>
    <dbReference type="NCBI Taxonomy" id="1458670"/>
    <lineage>
        <taxon>Viruses</taxon>
        <taxon>Duplodnaviria</taxon>
        <taxon>Heunggongvirae</taxon>
        <taxon>Uroviricota</taxon>
        <taxon>Caudoviricetes</taxon>
        <taxon>Farahnazvirus</taxon>
        <taxon>Farahnazvirus ISF9</taxon>
    </lineage>
</organism>
<keyword evidence="2" id="KW-1185">Reference proteome</keyword>
<sequence>MEDLINPRSVKKGDVILVSREVEVTRDGAHAAFNGPNGSLAIDYIESGVSGRIIISPDTKVQLLEREIKHPELPTKGGSVLRVTSRAGFGIWLLQRHGTWISAAGVKMSPSEFLDFISRGADIGRTFEVVA</sequence>
<dbReference type="KEGG" id="vg:18938356"/>
<protein>
    <submittedName>
        <fullName evidence="1">Uncharacterized protein</fullName>
    </submittedName>
</protein>
<proteinExistence type="predicted"/>
<dbReference type="Proteomes" id="UP000019700">
    <property type="component" value="Genome"/>
</dbReference>
<gene>
    <name evidence="1" type="ORF">ISF9_045</name>
</gene>
<accession>W8NNK5</accession>
<dbReference type="EMBL" id="KJ173786">
    <property type="protein sequence ID" value="AHL18515.1"/>
    <property type="molecule type" value="Genomic_DNA"/>
</dbReference>
<evidence type="ECO:0000313" key="1">
    <source>
        <dbReference type="EMBL" id="AHL18515.1"/>
    </source>
</evidence>
<evidence type="ECO:0000313" key="2">
    <source>
        <dbReference type="Proteomes" id="UP000019700"/>
    </source>
</evidence>
<dbReference type="RefSeq" id="YP_009021490.1">
    <property type="nucleotide sequence ID" value="NC_023859.1"/>
</dbReference>